<evidence type="ECO:0000313" key="8">
    <source>
        <dbReference type="Proteomes" id="UP001602245"/>
    </source>
</evidence>
<evidence type="ECO:0000256" key="3">
    <source>
        <dbReference type="ARBA" id="ARBA00023027"/>
    </source>
</evidence>
<comment type="subunit">
    <text evidence="4">Homotetramer.</text>
</comment>
<comment type="catalytic activity">
    <reaction evidence="4">
        <text>myo-inositol + NAD(+) = scyllo-inosose + NADH + H(+)</text>
        <dbReference type="Rhea" id="RHEA:16949"/>
        <dbReference type="ChEBI" id="CHEBI:15378"/>
        <dbReference type="ChEBI" id="CHEBI:17268"/>
        <dbReference type="ChEBI" id="CHEBI:17811"/>
        <dbReference type="ChEBI" id="CHEBI:57540"/>
        <dbReference type="ChEBI" id="CHEBI:57945"/>
        <dbReference type="EC" id="1.1.1.18"/>
    </reaction>
</comment>
<evidence type="ECO:0000259" key="6">
    <source>
        <dbReference type="Pfam" id="PF02894"/>
    </source>
</evidence>
<comment type="function">
    <text evidence="4">Involved in the oxidation of myo-inositol (MI) to 2-keto-myo-inositol (2KMI or 2-inosose).</text>
</comment>
<sequence>MLKVGVIGTGMIGQDHIRRLTTVLNGVAVTAVTDVDTAVAADVGGRIGATVHATGEELVGDPAVDAVLVCSWGPTHEQYVLAAIAAGKPVFCEKPLATTQEACLRILDAEAAHGSRLVQVGYMRRFDFAYRALKMAVDSGEIGLPLMMHCAHRNASVPPFYRGDMAITDTAVHEIDMVRWMFGAEVSAVRVLVPRHNRNGGELEDPLLLIMEMADGVIVDVEVSVNIRYGYDIRGEIVGENGTASLGGPAPVAVRRDGRVGVPVPADWRERFLQAYDVELQEWVHAISLGGQPLGPSAWDGYAAAAVSDAGVEALRTGNRVLISLVDQPKLYAEAAG</sequence>
<keyword evidence="2 4" id="KW-0560">Oxidoreductase</keyword>
<gene>
    <name evidence="4" type="primary">iolG</name>
    <name evidence="7" type="ORF">ACFY35_14145</name>
</gene>
<dbReference type="HAMAP" id="MF_01671">
    <property type="entry name" value="IolG"/>
    <property type="match status" value="1"/>
</dbReference>
<comment type="caution">
    <text evidence="7">The sequence shown here is derived from an EMBL/GenBank/DDBJ whole genome shotgun (WGS) entry which is preliminary data.</text>
</comment>
<dbReference type="InterPro" id="IPR000683">
    <property type="entry name" value="Gfo/Idh/MocA-like_OxRdtase_N"/>
</dbReference>
<proteinExistence type="inferred from homology"/>
<dbReference type="Proteomes" id="UP001602245">
    <property type="component" value="Unassembled WGS sequence"/>
</dbReference>
<dbReference type="EMBL" id="JBIAZU010000002">
    <property type="protein sequence ID" value="MFF5290582.1"/>
    <property type="molecule type" value="Genomic_DNA"/>
</dbReference>
<dbReference type="InterPro" id="IPR050424">
    <property type="entry name" value="Gfo-Idh-MocA_inositol_DH"/>
</dbReference>
<dbReference type="Pfam" id="PF02894">
    <property type="entry name" value="GFO_IDH_MocA_C"/>
    <property type="match status" value="1"/>
</dbReference>
<dbReference type="InterPro" id="IPR004104">
    <property type="entry name" value="Gfo/Idh/MocA-like_OxRdtase_C"/>
</dbReference>
<evidence type="ECO:0000256" key="2">
    <source>
        <dbReference type="ARBA" id="ARBA00023002"/>
    </source>
</evidence>
<feature type="domain" description="Gfo/Idh/MocA-like oxidoreductase C-terminal" evidence="6">
    <location>
        <begin position="134"/>
        <end position="321"/>
    </location>
</feature>
<dbReference type="Pfam" id="PF01408">
    <property type="entry name" value="GFO_IDH_MocA"/>
    <property type="match status" value="1"/>
</dbReference>
<dbReference type="Gene3D" id="3.40.50.720">
    <property type="entry name" value="NAD(P)-binding Rossmann-like Domain"/>
    <property type="match status" value="1"/>
</dbReference>
<keyword evidence="8" id="KW-1185">Reference proteome</keyword>
<dbReference type="PANTHER" id="PTHR43593:SF1">
    <property type="entry name" value="INOSITOL 2-DEHYDROGENASE"/>
    <property type="match status" value="1"/>
</dbReference>
<evidence type="ECO:0000259" key="5">
    <source>
        <dbReference type="Pfam" id="PF01408"/>
    </source>
</evidence>
<evidence type="ECO:0000256" key="4">
    <source>
        <dbReference type="HAMAP-Rule" id="MF_01671"/>
    </source>
</evidence>
<dbReference type="EC" id="1.1.1.18" evidence="4"/>
<dbReference type="InterPro" id="IPR023794">
    <property type="entry name" value="MI/DCI_dehydrogenase"/>
</dbReference>
<evidence type="ECO:0000256" key="1">
    <source>
        <dbReference type="ARBA" id="ARBA00010928"/>
    </source>
</evidence>
<name>A0ABW6WEZ4_9ACTN</name>
<reference evidence="7 8" key="1">
    <citation type="submission" date="2024-10" db="EMBL/GenBank/DDBJ databases">
        <title>The Natural Products Discovery Center: Release of the First 8490 Sequenced Strains for Exploring Actinobacteria Biosynthetic Diversity.</title>
        <authorList>
            <person name="Kalkreuter E."/>
            <person name="Kautsar S.A."/>
            <person name="Yang D."/>
            <person name="Bader C.D."/>
            <person name="Teijaro C.N."/>
            <person name="Fluegel L."/>
            <person name="Davis C.M."/>
            <person name="Simpson J.R."/>
            <person name="Lauterbach L."/>
            <person name="Steele A.D."/>
            <person name="Gui C."/>
            <person name="Meng S."/>
            <person name="Li G."/>
            <person name="Viehrig K."/>
            <person name="Ye F."/>
            <person name="Su P."/>
            <person name="Kiefer A.F."/>
            <person name="Nichols A."/>
            <person name="Cepeda A.J."/>
            <person name="Yan W."/>
            <person name="Fan B."/>
            <person name="Jiang Y."/>
            <person name="Adhikari A."/>
            <person name="Zheng C.-J."/>
            <person name="Schuster L."/>
            <person name="Cowan T.M."/>
            <person name="Smanski M.J."/>
            <person name="Chevrette M.G."/>
            <person name="De Carvalho L.P.S."/>
            <person name="Shen B."/>
        </authorList>
    </citation>
    <scope>NUCLEOTIDE SEQUENCE [LARGE SCALE GENOMIC DNA]</scope>
    <source>
        <strain evidence="7 8">NPDC000087</strain>
    </source>
</reference>
<dbReference type="RefSeq" id="WP_020510427.1">
    <property type="nucleotide sequence ID" value="NZ_JBIAZU010000002.1"/>
</dbReference>
<feature type="domain" description="Gfo/Idh/MocA-like oxidoreductase N-terminal" evidence="5">
    <location>
        <begin position="2"/>
        <end position="122"/>
    </location>
</feature>
<dbReference type="SUPFAM" id="SSF55347">
    <property type="entry name" value="Glyceraldehyde-3-phosphate dehydrogenase-like, C-terminal domain"/>
    <property type="match status" value="1"/>
</dbReference>
<organism evidence="7 8">
    <name type="scientific">Paractinoplanes globisporus</name>
    <dbReference type="NCBI Taxonomy" id="113565"/>
    <lineage>
        <taxon>Bacteria</taxon>
        <taxon>Bacillati</taxon>
        <taxon>Actinomycetota</taxon>
        <taxon>Actinomycetes</taxon>
        <taxon>Micromonosporales</taxon>
        <taxon>Micromonosporaceae</taxon>
        <taxon>Paractinoplanes</taxon>
    </lineage>
</organism>
<comment type="similarity">
    <text evidence="1 4">Belongs to the Gfo/Idh/MocA family.</text>
</comment>
<keyword evidence="3 4" id="KW-0520">NAD</keyword>
<protein>
    <recommendedName>
        <fullName evidence="4">Inositol 2-dehydrogenase</fullName>
        <ecNumber evidence="4">1.1.1.18</ecNumber>
    </recommendedName>
    <alternativeName>
        <fullName evidence="4">Myo-inositol 2-dehydrogenase</fullName>
        <shortName evidence="4">MI 2-dehydrogenase</shortName>
    </alternativeName>
</protein>
<dbReference type="PANTHER" id="PTHR43593">
    <property type="match status" value="1"/>
</dbReference>
<evidence type="ECO:0000313" key="7">
    <source>
        <dbReference type="EMBL" id="MFF5290582.1"/>
    </source>
</evidence>
<dbReference type="Gene3D" id="3.30.360.10">
    <property type="entry name" value="Dihydrodipicolinate Reductase, domain 2"/>
    <property type="match status" value="1"/>
</dbReference>
<dbReference type="SUPFAM" id="SSF51735">
    <property type="entry name" value="NAD(P)-binding Rossmann-fold domains"/>
    <property type="match status" value="1"/>
</dbReference>
<accession>A0ABW6WEZ4</accession>
<dbReference type="InterPro" id="IPR036291">
    <property type="entry name" value="NAD(P)-bd_dom_sf"/>
</dbReference>